<accession>A0A1F6M7M0</accession>
<feature type="compositionally biased region" description="Pro residues" evidence="1">
    <location>
        <begin position="374"/>
        <end position="394"/>
    </location>
</feature>
<dbReference type="Proteomes" id="UP000176532">
    <property type="component" value="Unassembled WGS sequence"/>
</dbReference>
<name>A0A1F6M7M0_9BACT</name>
<feature type="region of interest" description="Disordered" evidence="1">
    <location>
        <begin position="127"/>
        <end position="153"/>
    </location>
</feature>
<feature type="region of interest" description="Disordered" evidence="1">
    <location>
        <begin position="359"/>
        <end position="399"/>
    </location>
</feature>
<feature type="compositionally biased region" description="Low complexity" evidence="1">
    <location>
        <begin position="139"/>
        <end position="148"/>
    </location>
</feature>
<protein>
    <submittedName>
        <fullName evidence="2">Uncharacterized protein</fullName>
    </submittedName>
</protein>
<proteinExistence type="predicted"/>
<comment type="caution">
    <text evidence="2">The sequence shown here is derived from an EMBL/GenBank/DDBJ whole genome shotgun (WGS) entry which is preliminary data.</text>
</comment>
<evidence type="ECO:0000256" key="1">
    <source>
        <dbReference type="SAM" id="MobiDB-lite"/>
    </source>
</evidence>
<evidence type="ECO:0000313" key="3">
    <source>
        <dbReference type="Proteomes" id="UP000176532"/>
    </source>
</evidence>
<gene>
    <name evidence="2" type="ORF">A3C15_01390</name>
</gene>
<dbReference type="AlphaFoldDB" id="A0A1F6M7M0"/>
<reference evidence="2 3" key="1">
    <citation type="journal article" date="2016" name="Nat. Commun.">
        <title>Thousands of microbial genomes shed light on interconnected biogeochemical processes in an aquifer system.</title>
        <authorList>
            <person name="Anantharaman K."/>
            <person name="Brown C.T."/>
            <person name="Hug L.A."/>
            <person name="Sharon I."/>
            <person name="Castelle C.J."/>
            <person name="Probst A.J."/>
            <person name="Thomas B.C."/>
            <person name="Singh A."/>
            <person name="Wilkins M.J."/>
            <person name="Karaoz U."/>
            <person name="Brodie E.L."/>
            <person name="Williams K.H."/>
            <person name="Hubbard S.S."/>
            <person name="Banfield J.F."/>
        </authorList>
    </citation>
    <scope>NUCLEOTIDE SEQUENCE [LARGE SCALE GENOMIC DNA]</scope>
</reference>
<organism evidence="2 3">
    <name type="scientific">Candidatus Magasanikbacteria bacterium RIFCSPHIGHO2_02_FULL_50_9b</name>
    <dbReference type="NCBI Taxonomy" id="1798682"/>
    <lineage>
        <taxon>Bacteria</taxon>
        <taxon>Candidatus Magasanikiibacteriota</taxon>
    </lineage>
</organism>
<feature type="compositionally biased region" description="Low complexity" evidence="1">
    <location>
        <begin position="361"/>
        <end position="373"/>
    </location>
</feature>
<evidence type="ECO:0000313" key="2">
    <source>
        <dbReference type="EMBL" id="OGH67625.1"/>
    </source>
</evidence>
<dbReference type="EMBL" id="MFQD01000039">
    <property type="protein sequence ID" value="OGH67625.1"/>
    <property type="molecule type" value="Genomic_DNA"/>
</dbReference>
<dbReference type="STRING" id="1798682.A3C15_01390"/>
<sequence>MVIQYLDLRVDGEFTTKTLQPHLGTKLVGTAGFPFVDMKSATERLDAIAKRSNILTRIGDGHWKLATMPAEWQAKLDDAAEASPSRTITTPRAAAAIGGMTMTTLASAIATPSAAAVAAIAEPALAPAPSAPPPKEAAAEAAETQAATDELPVGADESVGKLRDQRISWLHEQFGDGWFTTGRVMQIVYAGTRHPFANRRAWSNFAVRTSDPRFHKEVGIDGYHRYQIVVAALQASATAPSPTDVAKAPKRIVEKEQPPAAAKPKPEQKVGPAVKRRLNWLRQQFGDNWFLTKDVMPRAEADPNSPIKRLSDWGNTLSPAVKQKLFDVDDTDQYIRKYKLKPGVGKYEVAAEMPWPEHEQVQPPAAVAPVTASPMPPPPPPEPTPAPEPAPAPTPDQATTDRIAALENRVAELEEVVETLAAQIARFTALRTALQAFIAFDHDEV</sequence>